<dbReference type="PRINTS" id="PR00038">
    <property type="entry name" value="HTHLUXR"/>
</dbReference>
<dbReference type="Gene3D" id="1.25.40.10">
    <property type="entry name" value="Tetratricopeptide repeat domain"/>
    <property type="match status" value="1"/>
</dbReference>
<organism evidence="3 4">
    <name type="scientific">Streptosporangium amethystogenes subsp. fukuiense</name>
    <dbReference type="NCBI Taxonomy" id="698418"/>
    <lineage>
        <taxon>Bacteria</taxon>
        <taxon>Bacillati</taxon>
        <taxon>Actinomycetota</taxon>
        <taxon>Actinomycetes</taxon>
        <taxon>Streptosporangiales</taxon>
        <taxon>Streptosporangiaceae</taxon>
        <taxon>Streptosporangium</taxon>
    </lineage>
</organism>
<feature type="compositionally biased region" description="Basic and acidic residues" evidence="1">
    <location>
        <begin position="840"/>
        <end position="854"/>
    </location>
</feature>
<dbReference type="Gene3D" id="1.10.10.10">
    <property type="entry name" value="Winged helix-like DNA-binding domain superfamily/Winged helix DNA-binding domain"/>
    <property type="match status" value="1"/>
</dbReference>
<name>A0ABW2SZE1_9ACTN</name>
<comment type="caution">
    <text evidence="3">The sequence shown here is derived from an EMBL/GenBank/DDBJ whole genome shotgun (WGS) entry which is preliminary data.</text>
</comment>
<dbReference type="InterPro" id="IPR036388">
    <property type="entry name" value="WH-like_DNA-bd_sf"/>
</dbReference>
<dbReference type="SUPFAM" id="SSF52540">
    <property type="entry name" value="P-loop containing nucleoside triphosphate hydrolases"/>
    <property type="match status" value="1"/>
</dbReference>
<dbReference type="InterPro" id="IPR041664">
    <property type="entry name" value="AAA_16"/>
</dbReference>
<dbReference type="Pfam" id="PF00196">
    <property type="entry name" value="GerE"/>
    <property type="match status" value="1"/>
</dbReference>
<dbReference type="InterPro" id="IPR011990">
    <property type="entry name" value="TPR-like_helical_dom_sf"/>
</dbReference>
<dbReference type="Proteomes" id="UP001596514">
    <property type="component" value="Unassembled WGS sequence"/>
</dbReference>
<proteinExistence type="predicted"/>
<dbReference type="InterPro" id="IPR016032">
    <property type="entry name" value="Sig_transdc_resp-reg_C-effctor"/>
</dbReference>
<gene>
    <name evidence="3" type="ORF">ACFQVD_15265</name>
</gene>
<dbReference type="InterPro" id="IPR027417">
    <property type="entry name" value="P-loop_NTPase"/>
</dbReference>
<dbReference type="SUPFAM" id="SSF46894">
    <property type="entry name" value="C-terminal effector domain of the bipartite response regulators"/>
    <property type="match status" value="1"/>
</dbReference>
<dbReference type="RefSeq" id="WP_343980695.1">
    <property type="nucleotide sequence ID" value="NZ_BAAAGK010000204.1"/>
</dbReference>
<dbReference type="InterPro" id="IPR000792">
    <property type="entry name" value="Tscrpt_reg_LuxR_C"/>
</dbReference>
<dbReference type="SUPFAM" id="SSF48452">
    <property type="entry name" value="TPR-like"/>
    <property type="match status" value="1"/>
</dbReference>
<dbReference type="PROSITE" id="PS50043">
    <property type="entry name" value="HTH_LUXR_2"/>
    <property type="match status" value="1"/>
</dbReference>
<dbReference type="Pfam" id="PF13191">
    <property type="entry name" value="AAA_16"/>
    <property type="match status" value="1"/>
</dbReference>
<dbReference type="CDD" id="cd06170">
    <property type="entry name" value="LuxR_C_like"/>
    <property type="match status" value="1"/>
</dbReference>
<sequence length="921" mass="98168">MSVTDPGARWRDAAPEFLAEREGQIRRLGRQVAELQFGRPGMTTVLGEPGTGRSALLRAAVARAREAGLLAVLARCSPAEADLRYGVVSQITSGLAGAGYPAFARRLWVEDQPAAALIPALCGEFVALAREHPLLIALDDAQWADEESKAWLAAMPHRLRGVPMLLVQARALGEGEGGVVGSATGPGPVPHSVIQVPPLRERGVRQVIASRYAGPVDGAFVTAATEATGGSPAALLAVLDHFAHASLPPAARYVPVLLERAAEVSGDRVAGSLSRLPADALALLRAMAVCENGLGFDLLTSLASPRTMFPEQVLSVLVRLGLVTGGEDPRPVSPLIADMALAGMDVGERQALATRSVELGYRAAIPEDRLARLLLNARPVGAEWVVNLLRRVARRRRLDGDHEGAAALLGRALREPAAGEQRQRLLIELAMTEVERSPATSDRRFQQVLLDSGPEVPVAALVRAADLLNSRGDASATYRAVATAYARREERGADLGSLAAIGWLAENDCTTDPVLPVPSFPDPPDRSEDPVQAGIAAWMLAARGERMSRARELARTAFQAKGEEQPFGPRIYAARALFFADEVAEAVVGLDEVLADARRCGARAPAALALIQRSRCEMRRGNLGQAVCDFEAARAELPLTSWHPRAVPYFVAMEACLHLADRSVEEAERVLAQRLPSGADQGAAWAMLLYARAKVRMELADPETALRDVNECGRLLLARGWTNPAMLSWRSVAAVAHNACGNTEAARRLAMEAVERAREWGAPSTLGLAHLYASRVLGGAEAMGELERAVRVLRDSVSRGCYARASAELTAVSGERPGAPRPPGESTRRVPAPSGGVTERAVEERASTPNETRHLLTAQEERIAGLAAAGRSNAYIASVLSVSVRTVELRLTGVYRKLAVTSRNELASLLAPIPAPRNVGD</sequence>
<dbReference type="EMBL" id="JBHTEE010000001">
    <property type="protein sequence ID" value="MFC7601452.1"/>
    <property type="molecule type" value="Genomic_DNA"/>
</dbReference>
<evidence type="ECO:0000313" key="4">
    <source>
        <dbReference type="Proteomes" id="UP001596514"/>
    </source>
</evidence>
<accession>A0ABW2SZE1</accession>
<feature type="domain" description="HTH luxR-type" evidence="2">
    <location>
        <begin position="849"/>
        <end position="914"/>
    </location>
</feature>
<protein>
    <submittedName>
        <fullName evidence="3">LuxR family transcriptional regulator</fullName>
    </submittedName>
</protein>
<evidence type="ECO:0000259" key="2">
    <source>
        <dbReference type="PROSITE" id="PS50043"/>
    </source>
</evidence>
<dbReference type="SMART" id="SM00421">
    <property type="entry name" value="HTH_LUXR"/>
    <property type="match status" value="1"/>
</dbReference>
<reference evidence="4" key="1">
    <citation type="journal article" date="2019" name="Int. J. Syst. Evol. Microbiol.">
        <title>The Global Catalogue of Microorganisms (GCM) 10K type strain sequencing project: providing services to taxonomists for standard genome sequencing and annotation.</title>
        <authorList>
            <consortium name="The Broad Institute Genomics Platform"/>
            <consortium name="The Broad Institute Genome Sequencing Center for Infectious Disease"/>
            <person name="Wu L."/>
            <person name="Ma J."/>
        </authorList>
    </citation>
    <scope>NUCLEOTIDE SEQUENCE [LARGE SCALE GENOMIC DNA]</scope>
    <source>
        <strain evidence="4">JCM 10083</strain>
    </source>
</reference>
<feature type="region of interest" description="Disordered" evidence="1">
    <location>
        <begin position="812"/>
        <end position="854"/>
    </location>
</feature>
<evidence type="ECO:0000256" key="1">
    <source>
        <dbReference type="SAM" id="MobiDB-lite"/>
    </source>
</evidence>
<evidence type="ECO:0000313" key="3">
    <source>
        <dbReference type="EMBL" id="MFC7601452.1"/>
    </source>
</evidence>
<keyword evidence="4" id="KW-1185">Reference proteome</keyword>